<keyword evidence="14" id="KW-1185">Reference proteome</keyword>
<dbReference type="Proteomes" id="UP000001798">
    <property type="component" value="Chromosome 7"/>
</dbReference>
<dbReference type="SMART" id="SM01110">
    <property type="entry name" value="Cutinase"/>
    <property type="match status" value="1"/>
</dbReference>
<dbReference type="PROSITE" id="PS00931">
    <property type="entry name" value="CUTINASE_2"/>
    <property type="match status" value="1"/>
</dbReference>
<feature type="disulfide bond" evidence="11">
    <location>
        <begin position="87"/>
        <end position="163"/>
    </location>
</feature>
<evidence type="ECO:0000256" key="7">
    <source>
        <dbReference type="ARBA" id="ARBA00022801"/>
    </source>
</evidence>
<keyword evidence="6" id="KW-0732">Signal</keyword>
<feature type="active site" description="Proton donor/acceptor" evidence="10">
    <location>
        <position position="239"/>
    </location>
</feature>
<comment type="function">
    <text evidence="12">Catalyzes the hydrolysis of complex carboxylic polyesters found in the cell wall of plants. Degrades cutin, a macromolecule that forms the structure of the plant cuticle.</text>
</comment>
<organism evidence="13 14">
    <name type="scientific">Botryotinia fuckeliana (strain B05.10)</name>
    <name type="common">Noble rot fungus</name>
    <name type="synonym">Botrytis cinerea</name>
    <dbReference type="NCBI Taxonomy" id="332648"/>
    <lineage>
        <taxon>Eukaryota</taxon>
        <taxon>Fungi</taxon>
        <taxon>Dikarya</taxon>
        <taxon>Ascomycota</taxon>
        <taxon>Pezizomycotina</taxon>
        <taxon>Leotiomycetes</taxon>
        <taxon>Helotiales</taxon>
        <taxon>Sclerotiniaceae</taxon>
        <taxon>Botrytis</taxon>
    </lineage>
</organism>
<evidence type="ECO:0000256" key="4">
    <source>
        <dbReference type="ARBA" id="ARBA00022487"/>
    </source>
</evidence>
<dbReference type="AlphaFoldDB" id="A0A384JLN8"/>
<dbReference type="OrthoDB" id="2975078at2759"/>
<reference evidence="13 14" key="2">
    <citation type="journal article" date="2012" name="Eukaryot. Cell">
        <title>Genome update of Botrytis cinerea strains B05.10 and T4.</title>
        <authorList>
            <person name="Staats M."/>
            <person name="van Kan J.A."/>
        </authorList>
    </citation>
    <scope>NUCLEOTIDE SEQUENCE [LARGE SCALE GENOMIC DNA]</scope>
    <source>
        <strain evidence="13 14">B05.10</strain>
    </source>
</reference>
<gene>
    <name evidence="13" type="ORF">BCIN_07g01240</name>
</gene>
<evidence type="ECO:0000256" key="8">
    <source>
        <dbReference type="ARBA" id="ARBA00023157"/>
    </source>
</evidence>
<name>A0A384JLN8_BOTFB</name>
<reference evidence="13 14" key="3">
    <citation type="journal article" date="2017" name="Mol. Plant Pathol.">
        <title>A gapless genome sequence of the fungus Botrytis cinerea.</title>
        <authorList>
            <person name="Van Kan J.A."/>
            <person name="Stassen J.H."/>
            <person name="Mosbach A."/>
            <person name="Van Der Lee T.A."/>
            <person name="Faino L."/>
            <person name="Farmer A.D."/>
            <person name="Papasotiriou D.G."/>
            <person name="Zhou S."/>
            <person name="Seidl M.F."/>
            <person name="Cottam E."/>
            <person name="Edel D."/>
            <person name="Hahn M."/>
            <person name="Schwartz D.C."/>
            <person name="Dietrich R.A."/>
            <person name="Widdison S."/>
            <person name="Scalliet G."/>
        </authorList>
    </citation>
    <scope>NUCLEOTIDE SEQUENCE [LARGE SCALE GENOMIC DNA]</scope>
    <source>
        <strain evidence="13 14">B05.10</strain>
    </source>
</reference>
<evidence type="ECO:0000313" key="13">
    <source>
        <dbReference type="EMBL" id="ATZ51498.1"/>
    </source>
</evidence>
<dbReference type="GO" id="GO:0005576">
    <property type="term" value="C:extracellular region"/>
    <property type="evidence" value="ECO:0007669"/>
    <property type="project" value="UniProtKB-SubCell"/>
</dbReference>
<comment type="similarity">
    <text evidence="2 12">Belongs to the cutinase family.</text>
</comment>
<evidence type="ECO:0000256" key="5">
    <source>
        <dbReference type="ARBA" id="ARBA00022525"/>
    </source>
</evidence>
<protein>
    <recommendedName>
        <fullName evidence="3 12">Cutinase</fullName>
        <ecNumber evidence="3 12">3.1.1.74</ecNumber>
    </recommendedName>
</protein>
<feature type="active site" evidence="10">
    <location>
        <position position="226"/>
    </location>
</feature>
<evidence type="ECO:0000256" key="6">
    <source>
        <dbReference type="ARBA" id="ARBA00022729"/>
    </source>
</evidence>
<dbReference type="PANTHER" id="PTHR48250">
    <property type="entry name" value="CUTINASE 2-RELATED"/>
    <property type="match status" value="1"/>
</dbReference>
<evidence type="ECO:0000256" key="1">
    <source>
        <dbReference type="ARBA" id="ARBA00004613"/>
    </source>
</evidence>
<dbReference type="SUPFAM" id="SSF53474">
    <property type="entry name" value="alpha/beta-Hydrolases"/>
    <property type="match status" value="1"/>
</dbReference>
<dbReference type="SMR" id="A0A384JLN8"/>
<dbReference type="InterPro" id="IPR011150">
    <property type="entry name" value="Cutinase_monf"/>
</dbReference>
<reference evidence="13 14" key="1">
    <citation type="journal article" date="2011" name="PLoS Genet.">
        <title>Genomic analysis of the necrotrophic fungal pathogens Sclerotinia sclerotiorum and Botrytis cinerea.</title>
        <authorList>
            <person name="Amselem J."/>
            <person name="Cuomo C.A."/>
            <person name="van Kan J.A."/>
            <person name="Viaud M."/>
            <person name="Benito E.P."/>
            <person name="Couloux A."/>
            <person name="Coutinho P.M."/>
            <person name="de Vries R.P."/>
            <person name="Dyer P.S."/>
            <person name="Fillinger S."/>
            <person name="Fournier E."/>
            <person name="Gout L."/>
            <person name="Hahn M."/>
            <person name="Kohn L."/>
            <person name="Lapalu N."/>
            <person name="Plummer K.M."/>
            <person name="Pradier J.M."/>
            <person name="Quevillon E."/>
            <person name="Sharon A."/>
            <person name="Simon A."/>
            <person name="ten Have A."/>
            <person name="Tudzynski B."/>
            <person name="Tudzynski P."/>
            <person name="Wincker P."/>
            <person name="Andrew M."/>
            <person name="Anthouard V."/>
            <person name="Beever R.E."/>
            <person name="Beffa R."/>
            <person name="Benoit I."/>
            <person name="Bouzid O."/>
            <person name="Brault B."/>
            <person name="Chen Z."/>
            <person name="Choquer M."/>
            <person name="Collemare J."/>
            <person name="Cotton P."/>
            <person name="Danchin E.G."/>
            <person name="Da Silva C."/>
            <person name="Gautier A."/>
            <person name="Giraud C."/>
            <person name="Giraud T."/>
            <person name="Gonzalez C."/>
            <person name="Grossetete S."/>
            <person name="Guldener U."/>
            <person name="Henrissat B."/>
            <person name="Howlett B.J."/>
            <person name="Kodira C."/>
            <person name="Kretschmer M."/>
            <person name="Lappartient A."/>
            <person name="Leroch M."/>
            <person name="Levis C."/>
            <person name="Mauceli E."/>
            <person name="Neuveglise C."/>
            <person name="Oeser B."/>
            <person name="Pearson M."/>
            <person name="Poulain J."/>
            <person name="Poussereau N."/>
            <person name="Quesneville H."/>
            <person name="Rascle C."/>
            <person name="Schumacher J."/>
            <person name="Segurens B."/>
            <person name="Sexton A."/>
            <person name="Silva E."/>
            <person name="Sirven C."/>
            <person name="Soanes D.M."/>
            <person name="Talbot N.J."/>
            <person name="Templeton M."/>
            <person name="Yandava C."/>
            <person name="Yarden O."/>
            <person name="Zeng Q."/>
            <person name="Rollins J.A."/>
            <person name="Lebrun M.H."/>
            <person name="Dickman M."/>
        </authorList>
    </citation>
    <scope>NUCLEOTIDE SEQUENCE [LARGE SCALE GENOMIC DNA]</scope>
    <source>
        <strain evidence="13 14">B05.10</strain>
    </source>
</reference>
<dbReference type="EMBL" id="CP009811">
    <property type="protein sequence ID" value="ATZ51498.1"/>
    <property type="molecule type" value="Genomic_DNA"/>
</dbReference>
<dbReference type="PRINTS" id="PR00129">
    <property type="entry name" value="CUTINASE"/>
</dbReference>
<dbReference type="VEuPathDB" id="FungiDB:Bcin07g01240"/>
<dbReference type="Gene3D" id="3.40.50.1820">
    <property type="entry name" value="alpha/beta hydrolase"/>
    <property type="match status" value="1"/>
</dbReference>
<dbReference type="InterPro" id="IPR029058">
    <property type="entry name" value="AB_hydrolase_fold"/>
</dbReference>
<dbReference type="PANTHER" id="PTHR48250:SF1">
    <property type="entry name" value="CUTINASE"/>
    <property type="match status" value="1"/>
</dbReference>
<dbReference type="RefSeq" id="XP_024549627.1">
    <property type="nucleotide sequence ID" value="XM_024693838.1"/>
</dbReference>
<keyword evidence="5 12" id="KW-0964">Secreted</keyword>
<comment type="catalytic activity">
    <reaction evidence="9 12">
        <text>cutin + H2O = cutin monomers.</text>
        <dbReference type="EC" id="3.1.1.74"/>
    </reaction>
</comment>
<accession>A0A384JLN8</accession>
<dbReference type="GO" id="GO:0016052">
    <property type="term" value="P:carbohydrate catabolic process"/>
    <property type="evidence" value="ECO:0007669"/>
    <property type="project" value="TreeGrafter"/>
</dbReference>
<evidence type="ECO:0000256" key="2">
    <source>
        <dbReference type="ARBA" id="ARBA00007534"/>
    </source>
</evidence>
<comment type="subcellular location">
    <subcellularLocation>
        <location evidence="1 12">Secreted</location>
    </subcellularLocation>
</comment>
<evidence type="ECO:0000256" key="11">
    <source>
        <dbReference type="PIRSR" id="PIRSR611150-2"/>
    </source>
</evidence>
<dbReference type="KEGG" id="bfu:BCIN_07g01240"/>
<feature type="active site" description="Nucleophile" evidence="10">
    <location>
        <position position="174"/>
    </location>
</feature>
<dbReference type="InterPro" id="IPR043579">
    <property type="entry name" value="CUTINASE_2"/>
</dbReference>
<sequence length="275" mass="28455">MFSPPIMTSRTFLFLQVVFSLYISSVYSFPFSLLKTNLIKTRDLSAVASELGTLGSDLQNSSTLKTFLGDRGNVITQNDVLDSNGSCATMTVLFARGTGEVGNVGILTGPPFFTALAAYMNETGSMSIQGVDYSASVSGFLAGGDPAGAKTMADLINNTLTSCPDTHLTVSGYSQGAQLVHLAMSSLPTTTTSRVRSVVMFGDPKNGTALAGIDSSKVMTICDPKDDICKGGDAILPAHLEYSANAGTAAKFALSGLADVGITSARKVSGVDGIS</sequence>
<dbReference type="EC" id="3.1.1.74" evidence="3 12"/>
<evidence type="ECO:0000256" key="9">
    <source>
        <dbReference type="ARBA" id="ARBA00034045"/>
    </source>
</evidence>
<dbReference type="PROSITE" id="PS00155">
    <property type="entry name" value="CUTINASE_1"/>
    <property type="match status" value="1"/>
</dbReference>
<proteinExistence type="inferred from homology"/>
<keyword evidence="8 11" id="KW-1015">Disulfide bond</keyword>
<evidence type="ECO:0000256" key="3">
    <source>
        <dbReference type="ARBA" id="ARBA00013095"/>
    </source>
</evidence>
<dbReference type="GO" id="GO:0050525">
    <property type="term" value="F:cutinase activity"/>
    <property type="evidence" value="ECO:0007669"/>
    <property type="project" value="UniProtKB-UniRule"/>
</dbReference>
<feature type="disulfide bond" evidence="11">
    <location>
        <begin position="222"/>
        <end position="229"/>
    </location>
</feature>
<evidence type="ECO:0000313" key="14">
    <source>
        <dbReference type="Proteomes" id="UP000001798"/>
    </source>
</evidence>
<dbReference type="Pfam" id="PF01083">
    <property type="entry name" value="Cutinase"/>
    <property type="match status" value="1"/>
</dbReference>
<evidence type="ECO:0000256" key="12">
    <source>
        <dbReference type="RuleBase" id="RU361263"/>
    </source>
</evidence>
<dbReference type="GeneID" id="5432014"/>
<keyword evidence="7 12" id="KW-0378">Hydrolase</keyword>
<keyword evidence="4 12" id="KW-0719">Serine esterase</keyword>
<dbReference type="InterPro" id="IPR000675">
    <property type="entry name" value="Cutinase/axe"/>
</dbReference>
<evidence type="ECO:0000256" key="10">
    <source>
        <dbReference type="PIRSR" id="PIRSR611150-1"/>
    </source>
</evidence>
<dbReference type="InterPro" id="IPR043580">
    <property type="entry name" value="CUTINASE_1"/>
</dbReference>